<proteinExistence type="predicted"/>
<feature type="compositionally biased region" description="Basic residues" evidence="1">
    <location>
        <begin position="292"/>
        <end position="302"/>
    </location>
</feature>
<evidence type="ECO:0000313" key="2">
    <source>
        <dbReference type="EMBL" id="WGT47652.1"/>
    </source>
</evidence>
<gene>
    <name evidence="2" type="ORF">QH948_02415</name>
</gene>
<keyword evidence="3" id="KW-1185">Reference proteome</keyword>
<evidence type="ECO:0000256" key="1">
    <source>
        <dbReference type="SAM" id="MobiDB-lite"/>
    </source>
</evidence>
<dbReference type="EMBL" id="CP123967">
    <property type="protein sequence ID" value="WGT47652.1"/>
    <property type="molecule type" value="Genomic_DNA"/>
</dbReference>
<dbReference type="RefSeq" id="WP_281145365.1">
    <property type="nucleotide sequence ID" value="NZ_CP123967.1"/>
</dbReference>
<organism evidence="2 3">
    <name type="scientific">Tessaracoccus lacteus</name>
    <dbReference type="NCBI Taxonomy" id="3041766"/>
    <lineage>
        <taxon>Bacteria</taxon>
        <taxon>Bacillati</taxon>
        <taxon>Actinomycetota</taxon>
        <taxon>Actinomycetes</taxon>
        <taxon>Propionibacteriales</taxon>
        <taxon>Propionibacteriaceae</taxon>
        <taxon>Tessaracoccus</taxon>
    </lineage>
</organism>
<name>A0ABY8PZ32_9ACTN</name>
<evidence type="ECO:0008006" key="4">
    <source>
        <dbReference type="Google" id="ProtNLM"/>
    </source>
</evidence>
<dbReference type="Proteomes" id="UP001244136">
    <property type="component" value="Chromosome"/>
</dbReference>
<sequence length="302" mass="32902">MTSTEELSATRFSGRVFSDPDRPEVLFTAFDVAAYTRDAQGRIAVDAQAVAPLDDRLRADLEFLWRLDSAGLSETRAILGNWTGNEARITAFVATWAVERMWLAWALRDILAADGPKPEPRSHTRLTARLRDVWVERAMPVIVAPVAAVVGESITAGHMLRLALQEASLQATYAALLPRLEGEAARVVTEIIARRATIVEFFELEASARIGRSRAERLSARGSMLAWRPLRIVGVPDPDEDRALASIFSTPEARAGLASVDARIRGLLDGQGVIAGTDRFGGPPPPPSPGLLHRRGRRGVQS</sequence>
<evidence type="ECO:0000313" key="3">
    <source>
        <dbReference type="Proteomes" id="UP001244136"/>
    </source>
</evidence>
<reference evidence="2 3" key="1">
    <citation type="journal article" date="2008" name="Int. J. Syst. Evol. Microbiol.">
        <title>Tessaracoccus flavescens sp. nov., isolated from marine sediment.</title>
        <authorList>
            <person name="Lee D.W."/>
            <person name="Lee S.D."/>
        </authorList>
    </citation>
    <scope>NUCLEOTIDE SEQUENCE [LARGE SCALE GENOMIC DNA]</scope>
    <source>
        <strain evidence="2 3">T21</strain>
    </source>
</reference>
<feature type="region of interest" description="Disordered" evidence="1">
    <location>
        <begin position="275"/>
        <end position="302"/>
    </location>
</feature>
<accession>A0ABY8PZ32</accession>
<protein>
    <recommendedName>
        <fullName evidence="4">DUF222 domain-containing protein</fullName>
    </recommendedName>
</protein>